<gene>
    <name evidence="2" type="ORF">A2196_05250</name>
</gene>
<name>A0A1F5HGD5_9BACT</name>
<keyword evidence="1" id="KW-0812">Transmembrane</keyword>
<dbReference type="PANTHER" id="PTHR40278:SF1">
    <property type="entry name" value="DNA UTILIZATION PROTEIN HOFN"/>
    <property type="match status" value="1"/>
</dbReference>
<dbReference type="Pfam" id="PF05137">
    <property type="entry name" value="PilN"/>
    <property type="match status" value="1"/>
</dbReference>
<keyword evidence="1" id="KW-0472">Membrane</keyword>
<protein>
    <submittedName>
        <fullName evidence="2">Uncharacterized protein</fullName>
    </submittedName>
</protein>
<keyword evidence="1" id="KW-1133">Transmembrane helix</keyword>
<dbReference type="PANTHER" id="PTHR40278">
    <property type="entry name" value="DNA UTILIZATION PROTEIN HOFN"/>
    <property type="match status" value="1"/>
</dbReference>
<dbReference type="InterPro" id="IPR052534">
    <property type="entry name" value="Extracell_DNA_Util/SecSys_Comp"/>
</dbReference>
<comment type="caution">
    <text evidence="2">The sequence shown here is derived from an EMBL/GenBank/DDBJ whole genome shotgun (WGS) entry which is preliminary data.</text>
</comment>
<sequence>MADINLLPSEEKTAERIDLARRKLLFVSIAVLVFTAILTLATLVFFTRLVSVRKDMFAKVEESTAQISDLKTTEELITVVKQKASTAHKIISARSNISYVFDQLKQLTPQEVYFSDLRISSGKIVISGKAKSSKDMNWLIKNLTEEGAGIVSDVAIDSLSSDETGAYTFAISAQLVGFK</sequence>
<dbReference type="InterPro" id="IPR007813">
    <property type="entry name" value="PilN"/>
</dbReference>
<reference evidence="2 3" key="1">
    <citation type="journal article" date="2016" name="Nat. Commun.">
        <title>Thousands of microbial genomes shed light on interconnected biogeochemical processes in an aquifer system.</title>
        <authorList>
            <person name="Anantharaman K."/>
            <person name="Brown C.T."/>
            <person name="Hug L.A."/>
            <person name="Sharon I."/>
            <person name="Castelle C.J."/>
            <person name="Probst A.J."/>
            <person name="Thomas B.C."/>
            <person name="Singh A."/>
            <person name="Wilkins M.J."/>
            <person name="Karaoz U."/>
            <person name="Brodie E.L."/>
            <person name="Williams K.H."/>
            <person name="Hubbard S.S."/>
            <person name="Banfield J.F."/>
        </authorList>
    </citation>
    <scope>NUCLEOTIDE SEQUENCE [LARGE SCALE GENOMIC DNA]</scope>
</reference>
<dbReference type="AlphaFoldDB" id="A0A1F5HGD5"/>
<proteinExistence type="predicted"/>
<evidence type="ECO:0000313" key="3">
    <source>
        <dbReference type="Proteomes" id="UP000176751"/>
    </source>
</evidence>
<dbReference type="Proteomes" id="UP000176751">
    <property type="component" value="Unassembled WGS sequence"/>
</dbReference>
<organism evidence="2 3">
    <name type="scientific">Candidatus Curtissbacteria bacterium RIFOXYA1_FULL_41_14</name>
    <dbReference type="NCBI Taxonomy" id="1797737"/>
    <lineage>
        <taxon>Bacteria</taxon>
        <taxon>Candidatus Curtissiibacteriota</taxon>
    </lineage>
</organism>
<accession>A0A1F5HGD5</accession>
<dbReference type="EMBL" id="MFCA01000002">
    <property type="protein sequence ID" value="OGE03178.1"/>
    <property type="molecule type" value="Genomic_DNA"/>
</dbReference>
<feature type="transmembrane region" description="Helical" evidence="1">
    <location>
        <begin position="24"/>
        <end position="46"/>
    </location>
</feature>
<dbReference type="STRING" id="1797737.A2196_05250"/>
<evidence type="ECO:0000256" key="1">
    <source>
        <dbReference type="SAM" id="Phobius"/>
    </source>
</evidence>
<evidence type="ECO:0000313" key="2">
    <source>
        <dbReference type="EMBL" id="OGE03178.1"/>
    </source>
</evidence>